<keyword evidence="2" id="KW-1185">Reference proteome</keyword>
<dbReference type="AlphaFoldDB" id="A0A4Y2E4P8"/>
<proteinExistence type="predicted"/>
<accession>A0A4Y2E4P8</accession>
<reference evidence="1 2" key="1">
    <citation type="journal article" date="2019" name="Sci. Rep.">
        <title>Orb-weaving spider Araneus ventricosus genome elucidates the spidroin gene catalogue.</title>
        <authorList>
            <person name="Kono N."/>
            <person name="Nakamura H."/>
            <person name="Ohtoshi R."/>
            <person name="Moran D.A.P."/>
            <person name="Shinohara A."/>
            <person name="Yoshida Y."/>
            <person name="Fujiwara M."/>
            <person name="Mori M."/>
            <person name="Tomita M."/>
            <person name="Arakawa K."/>
        </authorList>
    </citation>
    <scope>NUCLEOTIDE SEQUENCE [LARGE SCALE GENOMIC DNA]</scope>
</reference>
<sequence length="118" mass="13503">MKPMVWYNPSNPSTRTFFVQDPSEKDAPPSIILTTGVVEPKRCSGTALFLVNVEFTVPTYLGSLTLPPRTKMREHLFWFGAIIFFKSDMRACVEINLFIGVLHNTPRFDWNVLFISSM</sequence>
<protein>
    <submittedName>
        <fullName evidence="1">Uncharacterized protein</fullName>
    </submittedName>
</protein>
<comment type="caution">
    <text evidence="1">The sequence shown here is derived from an EMBL/GenBank/DDBJ whole genome shotgun (WGS) entry which is preliminary data.</text>
</comment>
<evidence type="ECO:0000313" key="1">
    <source>
        <dbReference type="EMBL" id="GBM24153.1"/>
    </source>
</evidence>
<gene>
    <name evidence="1" type="ORF">AVEN_88514_1</name>
</gene>
<organism evidence="1 2">
    <name type="scientific">Araneus ventricosus</name>
    <name type="common">Orbweaver spider</name>
    <name type="synonym">Epeira ventricosa</name>
    <dbReference type="NCBI Taxonomy" id="182803"/>
    <lineage>
        <taxon>Eukaryota</taxon>
        <taxon>Metazoa</taxon>
        <taxon>Ecdysozoa</taxon>
        <taxon>Arthropoda</taxon>
        <taxon>Chelicerata</taxon>
        <taxon>Arachnida</taxon>
        <taxon>Araneae</taxon>
        <taxon>Araneomorphae</taxon>
        <taxon>Entelegynae</taxon>
        <taxon>Araneoidea</taxon>
        <taxon>Araneidae</taxon>
        <taxon>Araneus</taxon>
    </lineage>
</organism>
<dbReference type="EMBL" id="BGPR01000512">
    <property type="protein sequence ID" value="GBM24153.1"/>
    <property type="molecule type" value="Genomic_DNA"/>
</dbReference>
<dbReference type="Proteomes" id="UP000499080">
    <property type="component" value="Unassembled WGS sequence"/>
</dbReference>
<evidence type="ECO:0000313" key="2">
    <source>
        <dbReference type="Proteomes" id="UP000499080"/>
    </source>
</evidence>
<name>A0A4Y2E4P8_ARAVE</name>